<feature type="domain" description="UspA" evidence="3">
    <location>
        <begin position="207"/>
        <end position="366"/>
    </location>
</feature>
<comment type="similarity">
    <text evidence="1">Belongs to the universal stress protein A family.</text>
</comment>
<dbReference type="PANTHER" id="PTHR46268:SF6">
    <property type="entry name" value="UNIVERSAL STRESS PROTEIN UP12"/>
    <property type="match status" value="1"/>
</dbReference>
<feature type="domain" description="UspA" evidence="3">
    <location>
        <begin position="31"/>
        <end position="193"/>
    </location>
</feature>
<keyword evidence="2" id="KW-0472">Membrane</keyword>
<dbReference type="InterPro" id="IPR014729">
    <property type="entry name" value="Rossmann-like_a/b/a_fold"/>
</dbReference>
<dbReference type="SUPFAM" id="SSF52402">
    <property type="entry name" value="Adenine nucleotide alpha hydrolases-like"/>
    <property type="match status" value="2"/>
</dbReference>
<dbReference type="HOGENOM" id="CLU_075315_0_1_7"/>
<keyword evidence="5" id="KW-1185">Reference proteome</keyword>
<dbReference type="CDD" id="cd00293">
    <property type="entry name" value="USP-like"/>
    <property type="match status" value="2"/>
</dbReference>
<evidence type="ECO:0000256" key="1">
    <source>
        <dbReference type="ARBA" id="ARBA00008791"/>
    </source>
</evidence>
<name>C0QC56_DESAH</name>
<dbReference type="PANTHER" id="PTHR46268">
    <property type="entry name" value="STRESS RESPONSE PROTEIN NHAX"/>
    <property type="match status" value="1"/>
</dbReference>
<dbReference type="STRING" id="177437.HRM2_40150"/>
<dbReference type="AlphaFoldDB" id="C0QC56"/>
<dbReference type="Proteomes" id="UP000000442">
    <property type="component" value="Chromosome"/>
</dbReference>
<dbReference type="EMBL" id="CP001087">
    <property type="protein sequence ID" value="ACN17073.1"/>
    <property type="molecule type" value="Genomic_DNA"/>
</dbReference>
<sequence>MLYLAAAATHPWPVVICKFVSKGVIMEEKMKKKLLVLVDGSERSIHTVKYVKDFMPIDDSTQIVLFHVFDSSPEWYQEAYQEVCQEVHKEVYQGLENRPAGDKMEDALSRWESVEQKKILTHLKKAKQILVRGGFQEHQVEIKFHHLEKGVAQDIIKEAKDGYTAVILRRRGMGKFKSIILGSVAVKLLQTLTFIPIIIVGQTPAVKKVLLAVDTSPCSMKAVDLIAQWLGGHGHGAVIFHAVLGLGAINFECPGTDLPVDLPSESDTSRVAMEANCINSFKSKIMGLFQNIRKILERSGFKPENISEKIATGVHSRSQAIIEQAEKSGCGTIVVGRRGLSRVEAFFIGRVGHKVVYGATHYTVWVV</sequence>
<evidence type="ECO:0000259" key="3">
    <source>
        <dbReference type="Pfam" id="PF00582"/>
    </source>
</evidence>
<reference evidence="4 5" key="1">
    <citation type="journal article" date="2009" name="Environ. Microbiol.">
        <title>Genome sequence of Desulfobacterium autotrophicum HRM2, a marine sulfate reducer oxidizing organic carbon completely to carbon dioxide.</title>
        <authorList>
            <person name="Strittmatter A.W."/>
            <person name="Liesegang H."/>
            <person name="Rabus R."/>
            <person name="Decker I."/>
            <person name="Amann J."/>
            <person name="Andres S."/>
            <person name="Henne A."/>
            <person name="Fricke W.F."/>
            <person name="Martinez-Arias R."/>
            <person name="Bartels D."/>
            <person name="Goesmann A."/>
            <person name="Krause L."/>
            <person name="Puehler A."/>
            <person name="Klenk H.P."/>
            <person name="Richter M."/>
            <person name="Schuler M."/>
            <person name="Gloeckner F.O."/>
            <person name="Meyerdierks A."/>
            <person name="Gottschalk G."/>
            <person name="Amann R."/>
        </authorList>
    </citation>
    <scope>NUCLEOTIDE SEQUENCE [LARGE SCALE GENOMIC DNA]</scope>
    <source>
        <strain evidence="5">ATCC 43914 / DSM 3382 / HRM2</strain>
    </source>
</reference>
<dbReference type="Pfam" id="PF00582">
    <property type="entry name" value="Usp"/>
    <property type="match status" value="2"/>
</dbReference>
<keyword evidence="2" id="KW-0812">Transmembrane</keyword>
<dbReference type="InterPro" id="IPR006016">
    <property type="entry name" value="UspA"/>
</dbReference>
<evidence type="ECO:0000313" key="5">
    <source>
        <dbReference type="Proteomes" id="UP000000442"/>
    </source>
</evidence>
<proteinExistence type="inferred from homology"/>
<protein>
    <submittedName>
        <fullName evidence="4">UspA5</fullName>
    </submittedName>
</protein>
<organism evidence="4 5">
    <name type="scientific">Desulforapulum autotrophicum (strain ATCC 43914 / DSM 3382 / VKM B-1955 / HRM2)</name>
    <name type="common">Desulfobacterium autotrophicum</name>
    <dbReference type="NCBI Taxonomy" id="177437"/>
    <lineage>
        <taxon>Bacteria</taxon>
        <taxon>Pseudomonadati</taxon>
        <taxon>Thermodesulfobacteriota</taxon>
        <taxon>Desulfobacteria</taxon>
        <taxon>Desulfobacterales</taxon>
        <taxon>Desulfobacteraceae</taxon>
        <taxon>Desulforapulum</taxon>
    </lineage>
</organism>
<dbReference type="eggNOG" id="COG0589">
    <property type="taxonomic scope" value="Bacteria"/>
</dbReference>
<keyword evidence="2" id="KW-1133">Transmembrane helix</keyword>
<evidence type="ECO:0000256" key="2">
    <source>
        <dbReference type="SAM" id="Phobius"/>
    </source>
</evidence>
<dbReference type="OrthoDB" id="5430193at2"/>
<evidence type="ECO:0000313" key="4">
    <source>
        <dbReference type="EMBL" id="ACN17073.1"/>
    </source>
</evidence>
<accession>C0QC56</accession>
<dbReference type="Gene3D" id="3.40.50.620">
    <property type="entry name" value="HUPs"/>
    <property type="match status" value="2"/>
</dbReference>
<dbReference type="KEGG" id="dat:HRM2_40150"/>
<gene>
    <name evidence="4" type="primary">uspA5</name>
    <name evidence="4" type="ordered locus">HRM2_40150</name>
</gene>
<feature type="transmembrane region" description="Helical" evidence="2">
    <location>
        <begin position="179"/>
        <end position="199"/>
    </location>
</feature>